<keyword evidence="1" id="KW-0677">Repeat</keyword>
<dbReference type="PANTHER" id="PTHR48032">
    <property type="entry name" value="RNA-BINDING PROTEIN MUSASHI HOMOLOG RBP6"/>
    <property type="match status" value="1"/>
</dbReference>
<reference evidence="5" key="2">
    <citation type="submission" date="2025-09" db="UniProtKB">
        <authorList>
            <consortium name="Ensembl"/>
        </authorList>
    </citation>
    <scope>IDENTIFICATION</scope>
</reference>
<dbReference type="Gene3D" id="3.30.70.330">
    <property type="match status" value="2"/>
</dbReference>
<evidence type="ECO:0000256" key="3">
    <source>
        <dbReference type="PROSITE-ProRule" id="PRU00176"/>
    </source>
</evidence>
<sequence>MKNRDVDSVTRLFVGGLYKYNSEPELRRYFDRYGIIKNIDIPFDYTRRSRGFGFVTMGSVIDVDDIMKAQPHIIDGRRVDVQRAVPREETMKTYSSNKMARLFVGGLHQNTLENELRNYFSRYGIIDSVSIPRDHMTGRHRGFAFVEFEDIEVVDKVVGKWNFAKFTSLISSRVGTKSEGLGYGIWKQTHN</sequence>
<dbReference type="PANTHER" id="PTHR48032:SF6">
    <property type="entry name" value="RNA-BINDING (RRM_RBD_RNP MOTIFS) FAMILY PROTEIN"/>
    <property type="match status" value="1"/>
</dbReference>
<evidence type="ECO:0000313" key="5">
    <source>
        <dbReference type="Ensembl" id="ENSEBUP00000015896.1"/>
    </source>
</evidence>
<dbReference type="InterPro" id="IPR000504">
    <property type="entry name" value="RRM_dom"/>
</dbReference>
<feature type="domain" description="RRM" evidence="4">
    <location>
        <begin position="100"/>
        <end position="173"/>
    </location>
</feature>
<keyword evidence="2 3" id="KW-0694">RNA-binding</keyword>
<dbReference type="Ensembl" id="ENSEBUT00000016472.1">
    <property type="protein sequence ID" value="ENSEBUP00000015896.1"/>
    <property type="gene ID" value="ENSEBUG00000010003.1"/>
</dbReference>
<dbReference type="InterPro" id="IPR012677">
    <property type="entry name" value="Nucleotide-bd_a/b_plait_sf"/>
</dbReference>
<dbReference type="SUPFAM" id="SSF54928">
    <property type="entry name" value="RNA-binding domain, RBD"/>
    <property type="match status" value="1"/>
</dbReference>
<proteinExistence type="predicted"/>
<reference evidence="5" key="1">
    <citation type="submission" date="2025-08" db="UniProtKB">
        <authorList>
            <consortium name="Ensembl"/>
        </authorList>
    </citation>
    <scope>IDENTIFICATION</scope>
</reference>
<dbReference type="GO" id="GO:0006417">
    <property type="term" value="P:regulation of translation"/>
    <property type="evidence" value="ECO:0007669"/>
    <property type="project" value="TreeGrafter"/>
</dbReference>
<dbReference type="PROSITE" id="PS50102">
    <property type="entry name" value="RRM"/>
    <property type="match status" value="2"/>
</dbReference>
<dbReference type="OMA" id="MDWRTNT"/>
<accession>A0A8C4QJM1</accession>
<feature type="domain" description="RRM" evidence="4">
    <location>
        <begin position="10"/>
        <end position="86"/>
    </location>
</feature>
<keyword evidence="6" id="KW-1185">Reference proteome</keyword>
<protein>
    <recommendedName>
        <fullName evidence="4">RRM domain-containing protein</fullName>
    </recommendedName>
</protein>
<organism evidence="5 6">
    <name type="scientific">Eptatretus burgeri</name>
    <name type="common">Inshore hagfish</name>
    <dbReference type="NCBI Taxonomy" id="7764"/>
    <lineage>
        <taxon>Eukaryota</taxon>
        <taxon>Metazoa</taxon>
        <taxon>Chordata</taxon>
        <taxon>Craniata</taxon>
        <taxon>Vertebrata</taxon>
        <taxon>Cyclostomata</taxon>
        <taxon>Myxini</taxon>
        <taxon>Myxiniformes</taxon>
        <taxon>Myxinidae</taxon>
        <taxon>Eptatretinae</taxon>
        <taxon>Eptatretus</taxon>
    </lineage>
</organism>
<evidence type="ECO:0000256" key="2">
    <source>
        <dbReference type="ARBA" id="ARBA00022884"/>
    </source>
</evidence>
<dbReference type="SMART" id="SM00360">
    <property type="entry name" value="RRM"/>
    <property type="match status" value="2"/>
</dbReference>
<dbReference type="GO" id="GO:0003729">
    <property type="term" value="F:mRNA binding"/>
    <property type="evidence" value="ECO:0007669"/>
    <property type="project" value="TreeGrafter"/>
</dbReference>
<dbReference type="Pfam" id="PF00076">
    <property type="entry name" value="RRM_1"/>
    <property type="match status" value="2"/>
</dbReference>
<evidence type="ECO:0000259" key="4">
    <source>
        <dbReference type="PROSITE" id="PS50102"/>
    </source>
</evidence>
<dbReference type="AlphaFoldDB" id="A0A8C4QJM1"/>
<dbReference type="InterPro" id="IPR035979">
    <property type="entry name" value="RBD_domain_sf"/>
</dbReference>
<dbReference type="Proteomes" id="UP000694388">
    <property type="component" value="Unplaced"/>
</dbReference>
<evidence type="ECO:0000313" key="6">
    <source>
        <dbReference type="Proteomes" id="UP000694388"/>
    </source>
</evidence>
<dbReference type="GeneTree" id="ENSGT00940000167175"/>
<name>A0A8C4QJM1_EPTBU</name>
<evidence type="ECO:0000256" key="1">
    <source>
        <dbReference type="ARBA" id="ARBA00022737"/>
    </source>
</evidence>